<evidence type="ECO:0000313" key="21">
    <source>
        <dbReference type="EMBL" id="CAB9507084.1"/>
    </source>
</evidence>
<dbReference type="GO" id="GO:0017108">
    <property type="term" value="F:5'-flap endonuclease activity"/>
    <property type="evidence" value="ECO:0007669"/>
    <property type="project" value="UniProtKB-UniRule"/>
</dbReference>
<proteinExistence type="inferred from homology"/>
<keyword evidence="8 16" id="KW-0269">Exonuclease</keyword>
<dbReference type="PANTHER" id="PTHR11081">
    <property type="entry name" value="FLAP ENDONUCLEASE FAMILY MEMBER"/>
    <property type="match status" value="1"/>
</dbReference>
<dbReference type="GO" id="GO:0008409">
    <property type="term" value="F:5'-3' exonuclease activity"/>
    <property type="evidence" value="ECO:0007669"/>
    <property type="project" value="UniProtKB-UniRule"/>
</dbReference>
<comment type="subcellular location">
    <subcellularLocation>
        <location evidence="16">Nucleus</location>
        <location evidence="16">Nucleolus</location>
    </subcellularLocation>
    <subcellularLocation>
        <location evidence="16">Nucleus</location>
        <location evidence="16">Nucleoplasm</location>
    </subcellularLocation>
    <subcellularLocation>
        <location evidence="16">Mitochondrion</location>
    </subcellularLocation>
    <text evidence="16">Resides mostly in the nucleoli and relocalizes to the nucleoplasm upon DNA damage.</text>
</comment>
<feature type="compositionally biased region" description="Basic residues" evidence="17">
    <location>
        <begin position="400"/>
        <end position="423"/>
    </location>
</feature>
<dbReference type="Pfam" id="PF00867">
    <property type="entry name" value="XPG_I"/>
    <property type="match status" value="1"/>
</dbReference>
<protein>
    <recommendedName>
        <fullName evidence="16">Flap endonuclease 1</fullName>
        <shortName evidence="16">FEN-1</shortName>
        <ecNumber evidence="16">3.1.-.-</ecNumber>
    </recommendedName>
    <alternativeName>
        <fullName evidence="16">Flap structure-specific endonuclease 1</fullName>
    </alternativeName>
</protein>
<evidence type="ECO:0000256" key="2">
    <source>
        <dbReference type="ARBA" id="ARBA00022705"/>
    </source>
</evidence>
<dbReference type="InterPro" id="IPR008918">
    <property type="entry name" value="HhH2"/>
</dbReference>
<dbReference type="CDD" id="cd09867">
    <property type="entry name" value="PIN_FEN1"/>
    <property type="match status" value="1"/>
</dbReference>
<dbReference type="GO" id="GO:0005739">
    <property type="term" value="C:mitochondrion"/>
    <property type="evidence" value="ECO:0007669"/>
    <property type="project" value="UniProtKB-SubCell"/>
</dbReference>
<dbReference type="PROSITE" id="PS00841">
    <property type="entry name" value="XPG_1"/>
    <property type="match status" value="1"/>
</dbReference>
<dbReference type="GO" id="GO:0043137">
    <property type="term" value="P:DNA replication, removal of RNA primer"/>
    <property type="evidence" value="ECO:0007669"/>
    <property type="project" value="UniProtKB-UniRule"/>
</dbReference>
<gene>
    <name evidence="21" type="ORF">SEMRO_292_G109630.1</name>
</gene>
<dbReference type="PANTHER" id="PTHR11081:SF9">
    <property type="entry name" value="FLAP ENDONUCLEASE 1"/>
    <property type="match status" value="1"/>
</dbReference>
<dbReference type="InterPro" id="IPR029060">
    <property type="entry name" value="PIN-like_dom_sf"/>
</dbReference>
<evidence type="ECO:0000256" key="12">
    <source>
        <dbReference type="ARBA" id="ARBA00023242"/>
    </source>
</evidence>
<evidence type="ECO:0000256" key="9">
    <source>
        <dbReference type="ARBA" id="ARBA00022842"/>
    </source>
</evidence>
<evidence type="ECO:0000256" key="4">
    <source>
        <dbReference type="ARBA" id="ARBA00022723"/>
    </source>
</evidence>
<comment type="caution">
    <text evidence="21">The sequence shown here is derived from an EMBL/GenBank/DDBJ whole genome shotgun (WGS) entry which is preliminary data.</text>
</comment>
<keyword evidence="12 16" id="KW-0539">Nucleus</keyword>
<evidence type="ECO:0000256" key="11">
    <source>
        <dbReference type="ARBA" id="ARBA00023204"/>
    </source>
</evidence>
<organism evidence="21 22">
    <name type="scientific">Seminavis robusta</name>
    <dbReference type="NCBI Taxonomy" id="568900"/>
    <lineage>
        <taxon>Eukaryota</taxon>
        <taxon>Sar</taxon>
        <taxon>Stramenopiles</taxon>
        <taxon>Ochrophyta</taxon>
        <taxon>Bacillariophyta</taxon>
        <taxon>Bacillariophyceae</taxon>
        <taxon>Bacillariophycidae</taxon>
        <taxon>Naviculales</taxon>
        <taxon>Naviculaceae</taxon>
        <taxon>Seminavis</taxon>
    </lineage>
</organism>
<feature type="region of interest" description="Disordered" evidence="17">
    <location>
        <begin position="393"/>
        <end position="423"/>
    </location>
</feature>
<feature type="domain" description="XPG-I" evidence="19">
    <location>
        <begin position="151"/>
        <end position="223"/>
    </location>
</feature>
<dbReference type="FunFam" id="3.40.50.1010:FF:000016">
    <property type="entry name" value="Flap endonuclease 1"/>
    <property type="match status" value="1"/>
</dbReference>
<feature type="region of interest" description="Disordered" evidence="17">
    <location>
        <begin position="116"/>
        <end position="136"/>
    </location>
</feature>
<evidence type="ECO:0000256" key="17">
    <source>
        <dbReference type="SAM" id="MobiDB-lite"/>
    </source>
</evidence>
<dbReference type="InterPro" id="IPR006085">
    <property type="entry name" value="XPG_DNA_repair_N"/>
</dbReference>
<dbReference type="SUPFAM" id="SSF88723">
    <property type="entry name" value="PIN domain-like"/>
    <property type="match status" value="1"/>
</dbReference>
<dbReference type="SMART" id="SM00279">
    <property type="entry name" value="HhH2"/>
    <property type="match status" value="1"/>
</dbReference>
<evidence type="ECO:0000256" key="7">
    <source>
        <dbReference type="ARBA" id="ARBA00022801"/>
    </source>
</evidence>
<evidence type="ECO:0000313" key="22">
    <source>
        <dbReference type="Proteomes" id="UP001153069"/>
    </source>
</evidence>
<evidence type="ECO:0000256" key="15">
    <source>
        <dbReference type="ARBA" id="ARBA00063178"/>
    </source>
</evidence>
<keyword evidence="4 16" id="KW-0479">Metal-binding</keyword>
<dbReference type="SUPFAM" id="SSF47807">
    <property type="entry name" value="5' to 3' exonuclease, C-terminal subdomain"/>
    <property type="match status" value="1"/>
</dbReference>
<keyword evidence="10 16" id="KW-0496">Mitochondrion</keyword>
<dbReference type="GO" id="GO:0006284">
    <property type="term" value="P:base-excision repair"/>
    <property type="evidence" value="ECO:0007669"/>
    <property type="project" value="UniProtKB-UniRule"/>
</dbReference>
<keyword evidence="3 16" id="KW-0540">Nuclease</keyword>
<feature type="region of interest" description="Disordered" evidence="17">
    <location>
        <begin position="279"/>
        <end position="313"/>
    </location>
</feature>
<dbReference type="GO" id="GO:0003677">
    <property type="term" value="F:DNA binding"/>
    <property type="evidence" value="ECO:0007669"/>
    <property type="project" value="UniProtKB-UniRule"/>
</dbReference>
<evidence type="ECO:0000259" key="18">
    <source>
        <dbReference type="SMART" id="SM00475"/>
    </source>
</evidence>
<dbReference type="GO" id="GO:0005654">
    <property type="term" value="C:nucleoplasm"/>
    <property type="evidence" value="ECO:0007669"/>
    <property type="project" value="UniProtKB-SubCell"/>
</dbReference>
<dbReference type="InterPro" id="IPR023426">
    <property type="entry name" value="Flap_endonuc"/>
</dbReference>
<dbReference type="InterPro" id="IPR002421">
    <property type="entry name" value="5-3_exonuclease"/>
</dbReference>
<comment type="similarity">
    <text evidence="14 16">Belongs to the XPG/RAD2 endonuclease family. FEN1 subfamily.</text>
</comment>
<dbReference type="HAMAP" id="MF_00614">
    <property type="entry name" value="Fen"/>
    <property type="match status" value="1"/>
</dbReference>
<keyword evidence="5 16" id="KW-0255">Endonuclease</keyword>
<evidence type="ECO:0000256" key="5">
    <source>
        <dbReference type="ARBA" id="ARBA00022759"/>
    </source>
</evidence>
<keyword evidence="9 16" id="KW-0460">Magnesium</keyword>
<keyword evidence="2 16" id="KW-0235">DNA replication</keyword>
<dbReference type="GO" id="GO:0005730">
    <property type="term" value="C:nucleolus"/>
    <property type="evidence" value="ECO:0007669"/>
    <property type="project" value="UniProtKB-SubCell"/>
</dbReference>
<dbReference type="FunFam" id="1.10.150.20:FF:000009">
    <property type="entry name" value="Flap endonuclease 1"/>
    <property type="match status" value="1"/>
</dbReference>
<dbReference type="PRINTS" id="PR00853">
    <property type="entry name" value="XPGRADSUPER"/>
</dbReference>
<feature type="compositionally biased region" description="Basic and acidic residues" evidence="17">
    <location>
        <begin position="281"/>
        <end position="291"/>
    </location>
</feature>
<feature type="compositionally biased region" description="Basic and acidic residues" evidence="17">
    <location>
        <begin position="299"/>
        <end position="310"/>
    </location>
</feature>
<evidence type="ECO:0000256" key="13">
    <source>
        <dbReference type="ARBA" id="ARBA00029382"/>
    </source>
</evidence>
<dbReference type="CDD" id="cd09907">
    <property type="entry name" value="H3TH_FEN1-Euk"/>
    <property type="match status" value="1"/>
</dbReference>
<keyword evidence="11 16" id="KW-0234">DNA repair</keyword>
<dbReference type="InterPro" id="IPR036279">
    <property type="entry name" value="5-3_exonuclease_C_sf"/>
</dbReference>
<dbReference type="SMART" id="SM00484">
    <property type="entry name" value="XPGI"/>
    <property type="match status" value="1"/>
</dbReference>
<accession>A0A9N8DR31</accession>
<keyword evidence="6 16" id="KW-0227">DNA damage</keyword>
<dbReference type="Pfam" id="PF00752">
    <property type="entry name" value="XPG_N"/>
    <property type="match status" value="1"/>
</dbReference>
<dbReference type="SMART" id="SM00475">
    <property type="entry name" value="53EXOc"/>
    <property type="match status" value="1"/>
</dbReference>
<evidence type="ECO:0000256" key="3">
    <source>
        <dbReference type="ARBA" id="ARBA00022722"/>
    </source>
</evidence>
<dbReference type="SMART" id="SM00485">
    <property type="entry name" value="XPGN"/>
    <property type="match status" value="1"/>
</dbReference>
<dbReference type="EMBL" id="CAICTM010000291">
    <property type="protein sequence ID" value="CAB9507084.1"/>
    <property type="molecule type" value="Genomic_DNA"/>
</dbReference>
<keyword evidence="22" id="KW-1185">Reference proteome</keyword>
<evidence type="ECO:0000259" key="19">
    <source>
        <dbReference type="SMART" id="SM00484"/>
    </source>
</evidence>
<dbReference type="OrthoDB" id="1937206at2759"/>
<evidence type="ECO:0000256" key="16">
    <source>
        <dbReference type="HAMAP-Rule" id="MF_03140"/>
    </source>
</evidence>
<evidence type="ECO:0000256" key="8">
    <source>
        <dbReference type="ARBA" id="ARBA00022839"/>
    </source>
</evidence>
<reference evidence="21" key="1">
    <citation type="submission" date="2020-06" db="EMBL/GenBank/DDBJ databases">
        <authorList>
            <consortium name="Plant Systems Biology data submission"/>
        </authorList>
    </citation>
    <scope>NUCLEOTIDE SEQUENCE</scope>
    <source>
        <strain evidence="21">D6</strain>
    </source>
</reference>
<dbReference type="Gene3D" id="1.10.150.20">
    <property type="entry name" value="5' to 3' exonuclease, C-terminal subdomain"/>
    <property type="match status" value="1"/>
</dbReference>
<evidence type="ECO:0000256" key="1">
    <source>
        <dbReference type="ARBA" id="ARBA00022553"/>
    </source>
</evidence>
<comment type="function">
    <text evidence="13 16">Structure-specific nuclease with 5'-flap endonuclease and 5'-3' exonuclease activities involved in DNA replication and repair. During DNA replication, cleaves the 5'-overhanging flap structure that is generated by displacement synthesis when DNA polymerase encounters the 5'-end of a downstream Okazaki fragment. It enters the flap from the 5'-end and then tracks to cleave the flap base, leaving a nick for ligation. Also involved in the long patch base excision repair (LP-BER) pathway, by cleaving within the apurinic/apyrimidinic (AP) site-terminated flap. Acts as a genome stabilization factor that prevents flaps from equilibrating into structures that lead to duplications and deletions. Also possesses 5'-3' exonuclease activity on nicked or gapped double-stranded DNA, and exhibits RNase H activity. Also involved in replication and repair of rDNA and in repairing mitochondrial DNA.</text>
</comment>
<dbReference type="AlphaFoldDB" id="A0A9N8DR31"/>
<dbReference type="InterPro" id="IPR019974">
    <property type="entry name" value="XPG_CS"/>
</dbReference>
<feature type="domain" description="5'-3' exonuclease" evidence="18">
    <location>
        <begin position="29"/>
        <end position="341"/>
    </location>
</feature>
<dbReference type="InterPro" id="IPR006084">
    <property type="entry name" value="XPG/Rad2"/>
</dbReference>
<name>A0A9N8DR31_9STRA</name>
<sequence length="423" mass="47412">MGIKGLAKLLSDEAPDCIREVELKSLHGRKIAIDASMSIYQFMIAVRTGSQSNPSAMLTNDDGEPTSHIQGMFNRTIRYMTEGLRPVFVFDGKPPSFKSGELLKRREKREKAEAALKTAEEEGDVEEQGKQSKRLVRAGQKENEDCMRLLELMGVPIVKAPCEAEAQAAALAKAGLVYATGTEDMDALTFATPVLLRKMTFANASKSTIQQMDYKAAIDGLELTHEQFVDLCIMLGCDYCDSIKGVGPKTALKLIREHGNIETILKKIDRKKFTVPDAWVPEEKAQQNKDDNSEDEEGDNKQEEDNKSDNEENLIPAYVQARKLFMNHEVLDKGSVELKWKPCQPEALTKFLVEQMGFSPDRVSSNIEKLQNAYKEHSKPQLRMTNFFTVKPQDPEKVAAKRKALKEKNKANAKKAKAGKKKR</sequence>
<keyword evidence="1 16" id="KW-0597">Phosphoprotein</keyword>
<comment type="subunit">
    <text evidence="15">Interacts with PCNA1 and PCNA2. Three molecules of FEN1 bind to one PCNA trimer with each molecule binding to one PCNA monomer. PCNA stimulates the nuclease activity without altering cleavage specificity.</text>
</comment>
<dbReference type="GO" id="GO:0000287">
    <property type="term" value="F:magnesium ion binding"/>
    <property type="evidence" value="ECO:0007669"/>
    <property type="project" value="UniProtKB-UniRule"/>
</dbReference>
<dbReference type="Gene3D" id="3.40.50.1010">
    <property type="entry name" value="5'-nuclease"/>
    <property type="match status" value="1"/>
</dbReference>
<evidence type="ECO:0000256" key="10">
    <source>
        <dbReference type="ARBA" id="ARBA00023128"/>
    </source>
</evidence>
<dbReference type="InterPro" id="IPR006086">
    <property type="entry name" value="XPG-I_dom"/>
</dbReference>
<dbReference type="EC" id="3.1.-.-" evidence="16"/>
<dbReference type="Proteomes" id="UP001153069">
    <property type="component" value="Unassembled WGS sequence"/>
</dbReference>
<evidence type="ECO:0000259" key="20">
    <source>
        <dbReference type="SMART" id="SM00485"/>
    </source>
</evidence>
<evidence type="ECO:0000256" key="14">
    <source>
        <dbReference type="ARBA" id="ARBA00034726"/>
    </source>
</evidence>
<evidence type="ECO:0000256" key="6">
    <source>
        <dbReference type="ARBA" id="ARBA00022763"/>
    </source>
</evidence>
<feature type="domain" description="XPG N-terminal" evidence="20">
    <location>
        <begin position="1"/>
        <end position="112"/>
    </location>
</feature>
<comment type="cofactor">
    <cofactor evidence="16">
        <name>Mg(2+)</name>
        <dbReference type="ChEBI" id="CHEBI:18420"/>
    </cofactor>
    <text evidence="16">Binds 2 magnesium ions per subunit. They probably participate in the reaction catalyzed by the enzyme. May bind an additional third magnesium ion after substrate binding.</text>
</comment>
<keyword evidence="7 16" id="KW-0378">Hydrolase</keyword>